<feature type="compositionally biased region" description="Basic and acidic residues" evidence="1">
    <location>
        <begin position="281"/>
        <end position="295"/>
    </location>
</feature>
<comment type="caution">
    <text evidence="2">The sequence shown here is derived from an EMBL/GenBank/DDBJ whole genome shotgun (WGS) entry which is preliminary data.</text>
</comment>
<dbReference type="Gene3D" id="1.20.920.20">
    <property type="match status" value="1"/>
</dbReference>
<keyword evidence="3" id="KW-1185">Reference proteome</keyword>
<sequence length="758" mass="78349">MAAKASQAQLSVLHAKVLALRPVCQVVSALATSGSSCQLAKPTAGMRTTTGQARPQNFAWNVDHGNSSGCDEDNDGLESGYGSDVENQDWKQVWSERFKKGPLRTDYQAHFSWPPATAYSSPVKPPGAPPPPLPPTPPPKTAFAHARAGAAARSLDQHDASSIRGQRVRPQGSVADVPSSALRGATAGGGGSGGGAEEDGDVEEQRGEAGDAHLTPLPARAWGGAAGEGAAAAAAAPEQAVRQKGAGDPTARQDNVAYLLGEEGARPPPSPARSGRAEAAQPERDDVRQLLDDWSQRASPLHTGRREPLQRAARAKRHGTDGRPLHDGGPQRSAMYTAQGERACATSCPGGAHGEREEDSVGALLHARARLPPPPPAPSPTQLGAFAASVDRAQAAVKGRDLAVLCALPRPPAAVRALVHGVVSLLAPHVRMRWEELRTHVLRNGYNFARLLDGFNKDAPAVTPAALAFTTQRWAQPDFISGIATAARGLATWLQALHAYAAYKAGPTAALPLPPPMRAAPQPLTPAAAAAGNAAAARGVRPVMTADAARRLAQEAATRRQGAAAAAPSAVPAAGGPMAATPQHSVAGSSRMSAYGRGTPMGTPARPPLAPRSAAAAAAAPAAATPEQHASTPAAAPRSALRRPGTAPGRRAAAVRARIQAAASVAGEEFAESVCGAGSVVDPSVLSQSGWRGSHGGSGAFEALKLARRRNELARKNAARAAARAEDLRNPLLANVRYPVVRTRPQTEYMARYRWVDC</sequence>
<dbReference type="EMBL" id="JAFCMP010000390">
    <property type="protein sequence ID" value="KAG5180500.1"/>
    <property type="molecule type" value="Genomic_DNA"/>
</dbReference>
<feature type="compositionally biased region" description="Low complexity" evidence="1">
    <location>
        <begin position="611"/>
        <end position="652"/>
    </location>
</feature>
<feature type="region of interest" description="Disordered" evidence="1">
    <location>
        <begin position="230"/>
        <end position="358"/>
    </location>
</feature>
<evidence type="ECO:0000313" key="3">
    <source>
        <dbReference type="Proteomes" id="UP000664859"/>
    </source>
</evidence>
<reference evidence="2" key="1">
    <citation type="submission" date="2021-02" db="EMBL/GenBank/DDBJ databases">
        <title>First Annotated Genome of the Yellow-green Alga Tribonema minus.</title>
        <authorList>
            <person name="Mahan K.M."/>
        </authorList>
    </citation>
    <scope>NUCLEOTIDE SEQUENCE</scope>
    <source>
        <strain evidence="2">UTEX B ZZ1240</strain>
    </source>
</reference>
<dbReference type="Proteomes" id="UP000664859">
    <property type="component" value="Unassembled WGS sequence"/>
</dbReference>
<organism evidence="2 3">
    <name type="scientific">Tribonema minus</name>
    <dbReference type="NCBI Taxonomy" id="303371"/>
    <lineage>
        <taxon>Eukaryota</taxon>
        <taxon>Sar</taxon>
        <taxon>Stramenopiles</taxon>
        <taxon>Ochrophyta</taxon>
        <taxon>PX clade</taxon>
        <taxon>Xanthophyceae</taxon>
        <taxon>Tribonematales</taxon>
        <taxon>Tribonemataceae</taxon>
        <taxon>Tribonema</taxon>
    </lineage>
</organism>
<dbReference type="AlphaFoldDB" id="A0A835YVY6"/>
<accession>A0A835YVY6</accession>
<feature type="region of interest" description="Disordered" evidence="1">
    <location>
        <begin position="551"/>
        <end position="652"/>
    </location>
</feature>
<proteinExistence type="predicted"/>
<protein>
    <submittedName>
        <fullName evidence="2">Uncharacterized protein</fullName>
    </submittedName>
</protein>
<feature type="region of interest" description="Disordered" evidence="1">
    <location>
        <begin position="118"/>
        <end position="208"/>
    </location>
</feature>
<feature type="region of interest" description="Disordered" evidence="1">
    <location>
        <begin position="63"/>
        <end position="84"/>
    </location>
</feature>
<feature type="compositionally biased region" description="Low complexity" evidence="1">
    <location>
        <begin position="142"/>
        <end position="152"/>
    </location>
</feature>
<gene>
    <name evidence="2" type="ORF">JKP88DRAFT_349577</name>
</gene>
<feature type="compositionally biased region" description="Low complexity" evidence="1">
    <location>
        <begin position="554"/>
        <end position="583"/>
    </location>
</feature>
<evidence type="ECO:0000256" key="1">
    <source>
        <dbReference type="SAM" id="MobiDB-lite"/>
    </source>
</evidence>
<feature type="compositionally biased region" description="Pro residues" evidence="1">
    <location>
        <begin position="123"/>
        <end position="140"/>
    </location>
</feature>
<evidence type="ECO:0000313" key="2">
    <source>
        <dbReference type="EMBL" id="KAG5180500.1"/>
    </source>
</evidence>
<name>A0A835YVY6_9STRA</name>
<feature type="compositionally biased region" description="Gly residues" evidence="1">
    <location>
        <begin position="186"/>
        <end position="195"/>
    </location>
</feature>